<feature type="compositionally biased region" description="Polar residues" evidence="1">
    <location>
        <begin position="999"/>
        <end position="1017"/>
    </location>
</feature>
<dbReference type="AlphaFoldDB" id="A0A8S2EML0"/>
<dbReference type="PANTHER" id="PTHR21564">
    <property type="entry name" value="BRAKELESS PROTEIN"/>
    <property type="match status" value="1"/>
</dbReference>
<dbReference type="InterPro" id="IPR013087">
    <property type="entry name" value="Znf_C2H2_type"/>
</dbReference>
<feature type="compositionally biased region" description="Polar residues" evidence="1">
    <location>
        <begin position="121"/>
        <end position="147"/>
    </location>
</feature>
<dbReference type="Proteomes" id="UP000677228">
    <property type="component" value="Unassembled WGS sequence"/>
</dbReference>
<feature type="region of interest" description="Disordered" evidence="1">
    <location>
        <begin position="1107"/>
        <end position="1128"/>
    </location>
</feature>
<dbReference type="Proteomes" id="UP000682733">
    <property type="component" value="Unassembled WGS sequence"/>
</dbReference>
<accession>A0A8S2EML0</accession>
<gene>
    <name evidence="3" type="ORF">OVA965_LOCUS24093</name>
    <name evidence="4" type="ORF">TMI583_LOCUS24812</name>
</gene>
<feature type="region of interest" description="Disordered" evidence="1">
    <location>
        <begin position="34"/>
        <end position="54"/>
    </location>
</feature>
<evidence type="ECO:0000313" key="3">
    <source>
        <dbReference type="EMBL" id="CAF1203304.1"/>
    </source>
</evidence>
<dbReference type="PANTHER" id="PTHR21564:SF5">
    <property type="entry name" value="SCRIBBLER, ISOFORM J"/>
    <property type="match status" value="1"/>
</dbReference>
<feature type="compositionally biased region" description="Low complexity" evidence="1">
    <location>
        <begin position="929"/>
        <end position="940"/>
    </location>
</feature>
<feature type="compositionally biased region" description="Low complexity" evidence="1">
    <location>
        <begin position="973"/>
        <end position="993"/>
    </location>
</feature>
<feature type="region of interest" description="Disordered" evidence="1">
    <location>
        <begin position="892"/>
        <end position="911"/>
    </location>
</feature>
<name>A0A8S2EML0_9BILA</name>
<feature type="region of interest" description="Disordered" evidence="1">
    <location>
        <begin position="82"/>
        <end position="147"/>
    </location>
</feature>
<feature type="non-terminal residue" evidence="3">
    <location>
        <position position="1128"/>
    </location>
</feature>
<feature type="compositionally biased region" description="Polar residues" evidence="1">
    <location>
        <begin position="664"/>
        <end position="673"/>
    </location>
</feature>
<feature type="region of interest" description="Disordered" evidence="1">
    <location>
        <begin position="921"/>
        <end position="1017"/>
    </location>
</feature>
<dbReference type="EMBL" id="CAJNOK010014366">
    <property type="protein sequence ID" value="CAF1203304.1"/>
    <property type="molecule type" value="Genomic_DNA"/>
</dbReference>
<feature type="compositionally biased region" description="Polar residues" evidence="1">
    <location>
        <begin position="946"/>
        <end position="963"/>
    </location>
</feature>
<evidence type="ECO:0000259" key="2">
    <source>
        <dbReference type="PROSITE" id="PS00028"/>
    </source>
</evidence>
<feature type="compositionally biased region" description="Low complexity" evidence="1">
    <location>
        <begin position="892"/>
        <end position="901"/>
    </location>
</feature>
<evidence type="ECO:0000313" key="5">
    <source>
        <dbReference type="Proteomes" id="UP000677228"/>
    </source>
</evidence>
<feature type="compositionally biased region" description="Acidic residues" evidence="1">
    <location>
        <begin position="741"/>
        <end position="750"/>
    </location>
</feature>
<dbReference type="PROSITE" id="PS00028">
    <property type="entry name" value="ZINC_FINGER_C2H2_1"/>
    <property type="match status" value="1"/>
</dbReference>
<feature type="domain" description="C2H2-type" evidence="2">
    <location>
        <begin position="202"/>
        <end position="225"/>
    </location>
</feature>
<reference evidence="3" key="1">
    <citation type="submission" date="2021-02" db="EMBL/GenBank/DDBJ databases">
        <authorList>
            <person name="Nowell W R."/>
        </authorList>
    </citation>
    <scope>NUCLEOTIDE SEQUENCE</scope>
</reference>
<dbReference type="GO" id="GO:0005634">
    <property type="term" value="C:nucleus"/>
    <property type="evidence" value="ECO:0007669"/>
    <property type="project" value="TreeGrafter"/>
</dbReference>
<evidence type="ECO:0000256" key="1">
    <source>
        <dbReference type="SAM" id="MobiDB-lite"/>
    </source>
</evidence>
<feature type="region of interest" description="Disordered" evidence="1">
    <location>
        <begin position="648"/>
        <end position="760"/>
    </location>
</feature>
<feature type="compositionally biased region" description="Low complexity" evidence="1">
    <location>
        <begin position="682"/>
        <end position="729"/>
    </location>
</feature>
<feature type="compositionally biased region" description="Low complexity" evidence="1">
    <location>
        <begin position="332"/>
        <end position="343"/>
    </location>
</feature>
<sequence length="1128" mass="124671">VLVVNVTWRGKTYVGTLLDSTKLNWAAPRLTCESPTGDFDTRSKNGRNKRGNRCSAPQLFPSISNPLPSNSSTIATGLSLSTTNIEQPTGDRKLRNIKSRQTKRNTITSSTTTTLNDRRQSLNNETTGASADLNPTNDNSILSSLNSPFRTNATTTNFFFEKRCFPPINISSDNQLRPINDSIQTNTTESFLSCHIDNMFRCPETDCYKRYPSVIALRYHLGNAHDKSDWDLNNDNLPQKLECMEKKKDNTIEEISNSIVLNEKVTIKNIVECDDKIIDIKTEIPIIQEYPLTSLLNNVNQKDNELIDQKHSTHEEDVAHILANVADYVRPSTTTTPVPSSITLNQSEHSRSPPLVSIMPSVCSINRISPPLLSSISPNTSLPQTTLSWPSPQSKIILSSPMTSVLSESPCIQNSTSNSLSSPPLPTKLVSTISNNNNNNNNNNNRYNEHTTSLKTDNNRLINSQKSPLFLNELQTQQITTAATIYPPKVTLEDINQTSNSKQENYHKVSLISPPMPKPIFPTTSYLSLSENSHNKLSECEKSIKTNTLKYADHVLLPIKDEEYNPLTVTTLQQPRPSPSPATLSPLHNKLLNNGSAALVSPSQQQYLSPRSLNNVNAPYLFTETKPSSSSIYQNIINNNSLWTTSTNVKERKKKRKLRDEQHSTISINNNHAKMNPTLFGPTSPLMTTTSSNSSSCSSVSSSIHPTSNPLNLSSTQTVSQQQSKQQLQYPTPSSPAYSDISDENDNENTDDMKRNNNNMLNNSVTTNLLAQTMSSKTTPPLIKSVDEENIINETPKHPSLVIQPPFYTSSSHQQQQNGAIMKSTSLAGESNKDTQYRWNEQTGNVDPNKGMEAFAAAAFINNMLAMQWYPQMTTAAVLQQQAVLQQSEKNNKSINDNNSNGHLAHTSKHQQLLSISDTMDSVGKKTRPNTPNRSNSNNNKANRPISHTNVDSSNNLKTSATHNILDGRRTHIPPTTNISSSSITSSISTNSSKRPDSRLSNQHDLPNPVNIGSTSFQSPNYNNTSVKHLSSPSFPSTMLAEFQSAMIEDFLNSYGREQTSLKDSPNENILNPTTKLTTTSMTRISPSSSKTTNLGVSTTAAILDYSRSSQGQPPPSQHGFHNGQNFV</sequence>
<evidence type="ECO:0000313" key="4">
    <source>
        <dbReference type="EMBL" id="CAF4012998.1"/>
    </source>
</evidence>
<protein>
    <recommendedName>
        <fullName evidence="2">C2H2-type domain-containing protein</fullName>
    </recommendedName>
</protein>
<comment type="caution">
    <text evidence="3">The sequence shown here is derived from an EMBL/GenBank/DDBJ whole genome shotgun (WGS) entry which is preliminary data.</text>
</comment>
<feature type="region of interest" description="Disordered" evidence="1">
    <location>
        <begin position="332"/>
        <end position="351"/>
    </location>
</feature>
<organism evidence="3 5">
    <name type="scientific">Didymodactylos carnosus</name>
    <dbReference type="NCBI Taxonomy" id="1234261"/>
    <lineage>
        <taxon>Eukaryota</taxon>
        <taxon>Metazoa</taxon>
        <taxon>Spiralia</taxon>
        <taxon>Gnathifera</taxon>
        <taxon>Rotifera</taxon>
        <taxon>Eurotatoria</taxon>
        <taxon>Bdelloidea</taxon>
        <taxon>Philodinida</taxon>
        <taxon>Philodinidae</taxon>
        <taxon>Didymodactylos</taxon>
    </lineage>
</organism>
<proteinExistence type="predicted"/>
<dbReference type="GO" id="GO:0006357">
    <property type="term" value="P:regulation of transcription by RNA polymerase II"/>
    <property type="evidence" value="ECO:0007669"/>
    <property type="project" value="TreeGrafter"/>
</dbReference>
<dbReference type="InterPro" id="IPR040010">
    <property type="entry name" value="ZN608/ZN609"/>
</dbReference>
<dbReference type="EMBL" id="CAJOBA010035898">
    <property type="protein sequence ID" value="CAF4012998.1"/>
    <property type="molecule type" value="Genomic_DNA"/>
</dbReference>